<reference evidence="3" key="1">
    <citation type="journal article" date="2020" name="Stud. Mycol.">
        <title>101 Dothideomycetes genomes: a test case for predicting lifestyles and emergence of pathogens.</title>
        <authorList>
            <person name="Haridas S."/>
            <person name="Albert R."/>
            <person name="Binder M."/>
            <person name="Bloem J."/>
            <person name="Labutti K."/>
            <person name="Salamov A."/>
            <person name="Andreopoulos B."/>
            <person name="Baker S."/>
            <person name="Barry K."/>
            <person name="Bills G."/>
            <person name="Bluhm B."/>
            <person name="Cannon C."/>
            <person name="Castanera R."/>
            <person name="Culley D."/>
            <person name="Daum C."/>
            <person name="Ezra D."/>
            <person name="Gonzalez J."/>
            <person name="Henrissat B."/>
            <person name="Kuo A."/>
            <person name="Liang C."/>
            <person name="Lipzen A."/>
            <person name="Lutzoni F."/>
            <person name="Magnuson J."/>
            <person name="Mondo S."/>
            <person name="Nolan M."/>
            <person name="Ohm R."/>
            <person name="Pangilinan J."/>
            <person name="Park H.-J."/>
            <person name="Ramirez L."/>
            <person name="Alfaro M."/>
            <person name="Sun H."/>
            <person name="Tritt A."/>
            <person name="Yoshinaga Y."/>
            <person name="Zwiers L.-H."/>
            <person name="Turgeon B."/>
            <person name="Goodwin S."/>
            <person name="Spatafora J."/>
            <person name="Crous P."/>
            <person name="Grigoriev I."/>
        </authorList>
    </citation>
    <scope>NUCLEOTIDE SEQUENCE</scope>
    <source>
        <strain evidence="3">CBS 133067</strain>
    </source>
</reference>
<keyword evidence="2" id="KW-1133">Transmembrane helix</keyword>
<feature type="transmembrane region" description="Helical" evidence="2">
    <location>
        <begin position="389"/>
        <end position="407"/>
    </location>
</feature>
<dbReference type="EMBL" id="ML978125">
    <property type="protein sequence ID" value="KAF2099672.1"/>
    <property type="molecule type" value="Genomic_DNA"/>
</dbReference>
<feature type="region of interest" description="Disordered" evidence="1">
    <location>
        <begin position="1"/>
        <end position="67"/>
    </location>
</feature>
<evidence type="ECO:0000256" key="2">
    <source>
        <dbReference type="SAM" id="Phobius"/>
    </source>
</evidence>
<proteinExistence type="predicted"/>
<feature type="compositionally biased region" description="Polar residues" evidence="1">
    <location>
        <begin position="26"/>
        <end position="36"/>
    </location>
</feature>
<feature type="compositionally biased region" description="Basic and acidic residues" evidence="1">
    <location>
        <begin position="46"/>
        <end position="58"/>
    </location>
</feature>
<keyword evidence="2" id="KW-0812">Transmembrane</keyword>
<gene>
    <name evidence="3" type="ORF">NA57DRAFT_55617</name>
</gene>
<feature type="region of interest" description="Disordered" evidence="1">
    <location>
        <begin position="184"/>
        <end position="215"/>
    </location>
</feature>
<accession>A0A9P4M9S8</accession>
<evidence type="ECO:0000256" key="1">
    <source>
        <dbReference type="SAM" id="MobiDB-lite"/>
    </source>
</evidence>
<dbReference type="AlphaFoldDB" id="A0A9P4M9S8"/>
<organism evidence="3 4">
    <name type="scientific">Rhizodiscina lignyota</name>
    <dbReference type="NCBI Taxonomy" id="1504668"/>
    <lineage>
        <taxon>Eukaryota</taxon>
        <taxon>Fungi</taxon>
        <taxon>Dikarya</taxon>
        <taxon>Ascomycota</taxon>
        <taxon>Pezizomycotina</taxon>
        <taxon>Dothideomycetes</taxon>
        <taxon>Pleosporomycetidae</taxon>
        <taxon>Aulographales</taxon>
        <taxon>Rhizodiscinaceae</taxon>
        <taxon>Rhizodiscina</taxon>
    </lineage>
</organism>
<evidence type="ECO:0000313" key="3">
    <source>
        <dbReference type="EMBL" id="KAF2099672.1"/>
    </source>
</evidence>
<keyword evidence="2" id="KW-0472">Membrane</keyword>
<feature type="compositionally biased region" description="Polar residues" evidence="1">
    <location>
        <begin position="1"/>
        <end position="15"/>
    </location>
</feature>
<protein>
    <submittedName>
        <fullName evidence="3">Uncharacterized protein</fullName>
    </submittedName>
</protein>
<feature type="compositionally biased region" description="Basic and acidic residues" evidence="1">
    <location>
        <begin position="203"/>
        <end position="214"/>
    </location>
</feature>
<name>A0A9P4M9S8_9PEZI</name>
<keyword evidence="4" id="KW-1185">Reference proteome</keyword>
<comment type="caution">
    <text evidence="3">The sequence shown here is derived from an EMBL/GenBank/DDBJ whole genome shotgun (WGS) entry which is preliminary data.</text>
</comment>
<dbReference type="OrthoDB" id="3941746at2759"/>
<dbReference type="Proteomes" id="UP000799772">
    <property type="component" value="Unassembled WGS sequence"/>
</dbReference>
<evidence type="ECO:0000313" key="4">
    <source>
        <dbReference type="Proteomes" id="UP000799772"/>
    </source>
</evidence>
<sequence>MENSTTFETTETVASDPTGVSEVAAPSSTAVRQSEGTCDDPSEPDSITKEPLAPEDKLNTVQSNPELYHRATGSSRSLYLEPPPVVRRPPKIKSESVTIAALSWFAWNKTEQVELLYCARSTHRSYYHQTNFRFLGFNLMKDVTFKTSESGIDTALQRVRLGWLDSEINWVRDRLPKAREKLRKYAGRPPADEAGTEDQGAEGQERKSSADIERQNAPARHVPNIAHAWLHDHYYVVVGFMGDESVPKETLRRVMQKDGLFKQIRNAYRHLRNPLRRALSLKEVSGFGIYECDSHKGYHREIELDGETERALTELWRNYSGHKLDYEGRWLMWIHENFNNSSKSPEKGRLTLEFKLRWSVSKVVFWGIVPILLSLAIGFWYMYSDHGDVDDVAVAEAAWVIATYIITSSARK</sequence>
<feature type="transmembrane region" description="Helical" evidence="2">
    <location>
        <begin position="363"/>
        <end position="383"/>
    </location>
</feature>